<evidence type="ECO:0000256" key="3">
    <source>
        <dbReference type="ARBA" id="ARBA00022989"/>
    </source>
</evidence>
<dbReference type="eggNOG" id="ENOG502SSB8">
    <property type="taxonomic scope" value="Eukaryota"/>
</dbReference>
<evidence type="ECO:0000256" key="5">
    <source>
        <dbReference type="ARBA" id="ARBA00038359"/>
    </source>
</evidence>
<evidence type="ECO:0000313" key="9">
    <source>
        <dbReference type="EMBL" id="EXJ84958.1"/>
    </source>
</evidence>
<dbReference type="GO" id="GO:0016020">
    <property type="term" value="C:membrane"/>
    <property type="evidence" value="ECO:0007669"/>
    <property type="project" value="UniProtKB-SubCell"/>
</dbReference>
<keyword evidence="10" id="KW-1185">Reference proteome</keyword>
<dbReference type="PANTHER" id="PTHR33048">
    <property type="entry name" value="PTH11-LIKE INTEGRAL MEMBRANE PROTEIN (AFU_ORTHOLOGUE AFUA_5G11245)"/>
    <property type="match status" value="1"/>
</dbReference>
<feature type="transmembrane region" description="Helical" evidence="7">
    <location>
        <begin position="30"/>
        <end position="49"/>
    </location>
</feature>
<feature type="region of interest" description="Disordered" evidence="6">
    <location>
        <begin position="369"/>
        <end position="394"/>
    </location>
</feature>
<sequence length="453" mass="49723">MSDSLATASDGVSARLTGAAKGLDEAGLKAVAWAGVGAAGIFLSLRLFARYREARRLFTDDFWMVASFVVLTVNAILQTLQTESLYYMIYVSIGRVPVDEKLIVEGTTYLKYQFAIIGLMWTVLWCVKASFLSLYWRLFDGLTHYKRIWWAVVVFTVLAYFGCWIASAWTCHPPSTYFQFGQCTKPIDQKGSTISISYSTAVDILSDLMIMSLPLRLLKELQVTRPQKIGLAIVFSLGLAIIAVAIIRLTQIIGQARADPVGLAVWGLVESSISVIIGSLPPLKSLLGKQIQKFTSAISGRESGGRQSGKDQSGLHAGRSPFNSVVSKSGARLKSESIPLEDRPGAGSTVTALKSGQIIVQKDFGWTRSRDGGSGSMATDQTDLESRRHSDEHYDYDDEERMVASTKDEEAHIGHIGIAQSIGRRVSSRQQANRRSVGYDLDTDGRVKTSWLQ</sequence>
<dbReference type="InterPro" id="IPR049326">
    <property type="entry name" value="Rhodopsin_dom_fungi"/>
</dbReference>
<feature type="transmembrane region" description="Helical" evidence="7">
    <location>
        <begin position="61"/>
        <end position="80"/>
    </location>
</feature>
<keyword evidence="3 7" id="KW-1133">Transmembrane helix</keyword>
<feature type="region of interest" description="Disordered" evidence="6">
    <location>
        <begin position="298"/>
        <end position="349"/>
    </location>
</feature>
<comment type="subcellular location">
    <subcellularLocation>
        <location evidence="1">Membrane</location>
        <topology evidence="1">Multi-pass membrane protein</topology>
    </subcellularLocation>
</comment>
<comment type="caution">
    <text evidence="9">The sequence shown here is derived from an EMBL/GenBank/DDBJ whole genome shotgun (WGS) entry which is preliminary data.</text>
</comment>
<evidence type="ECO:0000313" key="10">
    <source>
        <dbReference type="Proteomes" id="UP000019478"/>
    </source>
</evidence>
<accession>W9XXL1</accession>
<evidence type="ECO:0000256" key="2">
    <source>
        <dbReference type="ARBA" id="ARBA00022692"/>
    </source>
</evidence>
<feature type="transmembrane region" description="Helical" evidence="7">
    <location>
        <begin position="112"/>
        <end position="136"/>
    </location>
</feature>
<comment type="similarity">
    <text evidence="5">Belongs to the SAT4 family.</text>
</comment>
<proteinExistence type="inferred from homology"/>
<feature type="transmembrane region" description="Helical" evidence="7">
    <location>
        <begin position="261"/>
        <end position="283"/>
    </location>
</feature>
<dbReference type="AlphaFoldDB" id="W9XXL1"/>
<feature type="compositionally biased region" description="Basic and acidic residues" evidence="6">
    <location>
        <begin position="384"/>
        <end position="393"/>
    </location>
</feature>
<protein>
    <recommendedName>
        <fullName evidence="8">Rhodopsin domain-containing protein</fullName>
    </recommendedName>
</protein>
<keyword evidence="4 7" id="KW-0472">Membrane</keyword>
<keyword evidence="2 7" id="KW-0812">Transmembrane</keyword>
<feature type="transmembrane region" description="Helical" evidence="7">
    <location>
        <begin position="148"/>
        <end position="169"/>
    </location>
</feature>
<feature type="transmembrane region" description="Helical" evidence="7">
    <location>
        <begin position="229"/>
        <end position="249"/>
    </location>
</feature>
<dbReference type="Pfam" id="PF20684">
    <property type="entry name" value="Fung_rhodopsin"/>
    <property type="match status" value="1"/>
</dbReference>
<organism evidence="9 10">
    <name type="scientific">Capronia epimyces CBS 606.96</name>
    <dbReference type="NCBI Taxonomy" id="1182542"/>
    <lineage>
        <taxon>Eukaryota</taxon>
        <taxon>Fungi</taxon>
        <taxon>Dikarya</taxon>
        <taxon>Ascomycota</taxon>
        <taxon>Pezizomycotina</taxon>
        <taxon>Eurotiomycetes</taxon>
        <taxon>Chaetothyriomycetidae</taxon>
        <taxon>Chaetothyriales</taxon>
        <taxon>Herpotrichiellaceae</taxon>
        <taxon>Capronia</taxon>
    </lineage>
</organism>
<feature type="domain" description="Rhodopsin" evidence="8">
    <location>
        <begin position="45"/>
        <end position="288"/>
    </location>
</feature>
<evidence type="ECO:0000256" key="7">
    <source>
        <dbReference type="SAM" id="Phobius"/>
    </source>
</evidence>
<dbReference type="PANTHER" id="PTHR33048:SF162">
    <property type="entry name" value="SATRATOXIN BIOSYNTHESIS SC1 CLUSTER PROTEIN 4"/>
    <property type="match status" value="1"/>
</dbReference>
<dbReference type="HOGENOM" id="CLU_046870_5_1_1"/>
<gene>
    <name evidence="9" type="ORF">A1O3_05633</name>
</gene>
<evidence type="ECO:0000256" key="6">
    <source>
        <dbReference type="SAM" id="MobiDB-lite"/>
    </source>
</evidence>
<dbReference type="InterPro" id="IPR052337">
    <property type="entry name" value="SAT4-like"/>
</dbReference>
<dbReference type="STRING" id="1182542.W9XXL1"/>
<dbReference type="EMBL" id="AMGY01000004">
    <property type="protein sequence ID" value="EXJ84958.1"/>
    <property type="molecule type" value="Genomic_DNA"/>
</dbReference>
<name>W9XXL1_9EURO</name>
<dbReference type="RefSeq" id="XP_007733943.1">
    <property type="nucleotide sequence ID" value="XM_007735753.1"/>
</dbReference>
<dbReference type="GeneID" id="19169743"/>
<dbReference type="OrthoDB" id="4158424at2759"/>
<evidence type="ECO:0000256" key="4">
    <source>
        <dbReference type="ARBA" id="ARBA00023136"/>
    </source>
</evidence>
<evidence type="ECO:0000259" key="8">
    <source>
        <dbReference type="Pfam" id="PF20684"/>
    </source>
</evidence>
<reference evidence="9 10" key="1">
    <citation type="submission" date="2013-03" db="EMBL/GenBank/DDBJ databases">
        <title>The Genome Sequence of Capronia epimyces CBS 606.96.</title>
        <authorList>
            <consortium name="The Broad Institute Genomics Platform"/>
            <person name="Cuomo C."/>
            <person name="de Hoog S."/>
            <person name="Gorbushina A."/>
            <person name="Walker B."/>
            <person name="Young S.K."/>
            <person name="Zeng Q."/>
            <person name="Gargeya S."/>
            <person name="Fitzgerald M."/>
            <person name="Haas B."/>
            <person name="Abouelleil A."/>
            <person name="Allen A.W."/>
            <person name="Alvarado L."/>
            <person name="Arachchi H.M."/>
            <person name="Berlin A.M."/>
            <person name="Chapman S.B."/>
            <person name="Gainer-Dewar J."/>
            <person name="Goldberg J."/>
            <person name="Griggs A."/>
            <person name="Gujja S."/>
            <person name="Hansen M."/>
            <person name="Howarth C."/>
            <person name="Imamovic A."/>
            <person name="Ireland A."/>
            <person name="Larimer J."/>
            <person name="McCowan C."/>
            <person name="Murphy C."/>
            <person name="Pearson M."/>
            <person name="Poon T.W."/>
            <person name="Priest M."/>
            <person name="Roberts A."/>
            <person name="Saif S."/>
            <person name="Shea T."/>
            <person name="Sisk P."/>
            <person name="Sykes S."/>
            <person name="Wortman J."/>
            <person name="Nusbaum C."/>
            <person name="Birren B."/>
        </authorList>
    </citation>
    <scope>NUCLEOTIDE SEQUENCE [LARGE SCALE GENOMIC DNA]</scope>
    <source>
        <strain evidence="9 10">CBS 606.96</strain>
    </source>
</reference>
<evidence type="ECO:0000256" key="1">
    <source>
        <dbReference type="ARBA" id="ARBA00004141"/>
    </source>
</evidence>
<dbReference type="Proteomes" id="UP000019478">
    <property type="component" value="Unassembled WGS sequence"/>
</dbReference>